<dbReference type="PANTHER" id="PTHR43084">
    <property type="entry name" value="PERSULFIDE DIOXYGENASE ETHE1"/>
    <property type="match status" value="1"/>
</dbReference>
<sequence>MNPTIQSFFHEPTFTVSYLVSDPDSRKAAIVDPVLDFDPKSGRTGHKSADGILAAAAAGGMEIAWILETHVHADHLSAAAYLKEKTGARTGIGRAVSEVQRYFKPVFNATDLEPDGRQFDRLFADGDRLLIGSLELQVMHTPGHTPACISYLAGDAVIVGDTLFMPDYGTARCDFPGGNARQLYRSIRRLLALPPATRIFLCHDYKAPGRDHFVWETTVAEQRARNIHIHDGIDEAAFVAMREGRDKTLDMPALIIPSIQVNMRAGQMPPPDSNGTVYLRMPLNRL</sequence>
<dbReference type="RefSeq" id="WP_151177017.1">
    <property type="nucleotide sequence ID" value="NZ_CP042906.1"/>
</dbReference>
<evidence type="ECO:0000313" key="3">
    <source>
        <dbReference type="EMBL" id="QEX16693.1"/>
    </source>
</evidence>
<dbReference type="InterPro" id="IPR001279">
    <property type="entry name" value="Metallo-B-lactamas"/>
</dbReference>
<dbReference type="Gene3D" id="3.60.15.10">
    <property type="entry name" value="Ribonuclease Z/Hydroxyacylglutathione hydrolase-like"/>
    <property type="match status" value="1"/>
</dbReference>
<evidence type="ECO:0000259" key="2">
    <source>
        <dbReference type="SMART" id="SM00849"/>
    </source>
</evidence>
<dbReference type="Pfam" id="PF00753">
    <property type="entry name" value="Lactamase_B"/>
    <property type="match status" value="1"/>
</dbReference>
<dbReference type="GO" id="GO:0006749">
    <property type="term" value="P:glutathione metabolic process"/>
    <property type="evidence" value="ECO:0007669"/>
    <property type="project" value="InterPro"/>
</dbReference>
<dbReference type="Proteomes" id="UP000326202">
    <property type="component" value="Chromosome"/>
</dbReference>
<dbReference type="KEGG" id="htq:FRZ44_19880"/>
<reference evidence="3 4" key="1">
    <citation type="submission" date="2019-08" db="EMBL/GenBank/DDBJ databases">
        <title>Hyperibacter terrae gen. nov., sp. nov. and Hyperibacter viscosus sp. nov., two new members in the family Rhodospirillaceae isolated from the rhizosphere of Hypericum perforatum.</title>
        <authorList>
            <person name="Noviana Z."/>
        </authorList>
    </citation>
    <scope>NUCLEOTIDE SEQUENCE [LARGE SCALE GENOMIC DNA]</scope>
    <source>
        <strain evidence="3 4">R5913</strain>
    </source>
</reference>
<dbReference type="SUPFAM" id="SSF56281">
    <property type="entry name" value="Metallo-hydrolase/oxidoreductase"/>
    <property type="match status" value="1"/>
</dbReference>
<dbReference type="GO" id="GO:0050313">
    <property type="term" value="F:sulfur dioxygenase activity"/>
    <property type="evidence" value="ECO:0007669"/>
    <property type="project" value="InterPro"/>
</dbReference>
<evidence type="ECO:0000313" key="4">
    <source>
        <dbReference type="Proteomes" id="UP000326202"/>
    </source>
</evidence>
<dbReference type="InterPro" id="IPR051682">
    <property type="entry name" value="Mito_Persulfide_Diox"/>
</dbReference>
<dbReference type="GO" id="GO:0046872">
    <property type="term" value="F:metal ion binding"/>
    <property type="evidence" value="ECO:0007669"/>
    <property type="project" value="UniProtKB-KW"/>
</dbReference>
<name>A0A5J6MGW8_9PROT</name>
<dbReference type="OrthoDB" id="9784009at2"/>
<dbReference type="EMBL" id="CP042906">
    <property type="protein sequence ID" value="QEX16693.1"/>
    <property type="molecule type" value="Genomic_DNA"/>
</dbReference>
<organism evidence="3 4">
    <name type="scientific">Hypericibacter terrae</name>
    <dbReference type="NCBI Taxonomy" id="2602015"/>
    <lineage>
        <taxon>Bacteria</taxon>
        <taxon>Pseudomonadati</taxon>
        <taxon>Pseudomonadota</taxon>
        <taxon>Alphaproteobacteria</taxon>
        <taxon>Rhodospirillales</taxon>
        <taxon>Dongiaceae</taxon>
        <taxon>Hypericibacter</taxon>
    </lineage>
</organism>
<dbReference type="CDD" id="cd07724">
    <property type="entry name" value="POD-like_MBL-fold"/>
    <property type="match status" value="1"/>
</dbReference>
<dbReference type="SMART" id="SM00849">
    <property type="entry name" value="Lactamase_B"/>
    <property type="match status" value="1"/>
</dbReference>
<dbReference type="GO" id="GO:0070813">
    <property type="term" value="P:hydrogen sulfide metabolic process"/>
    <property type="evidence" value="ECO:0007669"/>
    <property type="project" value="TreeGrafter"/>
</dbReference>
<dbReference type="PANTHER" id="PTHR43084:SF1">
    <property type="entry name" value="PERSULFIDE DIOXYGENASE ETHE1, MITOCHONDRIAL"/>
    <property type="match status" value="1"/>
</dbReference>
<protein>
    <recommendedName>
        <fullName evidence="2">Metallo-beta-lactamase domain-containing protein</fullName>
    </recommendedName>
</protein>
<dbReference type="AlphaFoldDB" id="A0A5J6MGW8"/>
<dbReference type="InterPro" id="IPR044528">
    <property type="entry name" value="POD-like_MBL-fold"/>
</dbReference>
<accession>A0A5J6MGW8</accession>
<proteinExistence type="predicted"/>
<evidence type="ECO:0000256" key="1">
    <source>
        <dbReference type="ARBA" id="ARBA00022723"/>
    </source>
</evidence>
<dbReference type="InterPro" id="IPR036866">
    <property type="entry name" value="RibonucZ/Hydroxyglut_hydro"/>
</dbReference>
<keyword evidence="1" id="KW-0479">Metal-binding</keyword>
<feature type="domain" description="Metallo-beta-lactamase" evidence="2">
    <location>
        <begin position="14"/>
        <end position="203"/>
    </location>
</feature>
<gene>
    <name evidence="3" type="ORF">FRZ44_19880</name>
</gene>
<keyword evidence="4" id="KW-1185">Reference proteome</keyword>